<evidence type="ECO:0000256" key="8">
    <source>
        <dbReference type="ARBA" id="ARBA00022989"/>
    </source>
</evidence>
<evidence type="ECO:0000256" key="12">
    <source>
        <dbReference type="ARBA" id="ARBA00030253"/>
    </source>
</evidence>
<dbReference type="Pfam" id="PF01040">
    <property type="entry name" value="UbiA"/>
    <property type="match status" value="1"/>
</dbReference>
<dbReference type="CDD" id="cd13957">
    <property type="entry name" value="PT_UbiA_Cox10"/>
    <property type="match status" value="1"/>
</dbReference>
<dbReference type="GO" id="GO:0031966">
    <property type="term" value="C:mitochondrial membrane"/>
    <property type="evidence" value="ECO:0007669"/>
    <property type="project" value="UniProtKB-SubCell"/>
</dbReference>
<dbReference type="EMBL" id="CATQJA010002663">
    <property type="protein sequence ID" value="CAJ0581613.1"/>
    <property type="molecule type" value="Genomic_DNA"/>
</dbReference>
<feature type="transmembrane region" description="Helical" evidence="14">
    <location>
        <begin position="478"/>
        <end position="497"/>
    </location>
</feature>
<evidence type="ECO:0000256" key="10">
    <source>
        <dbReference type="ARBA" id="ARBA00023133"/>
    </source>
</evidence>
<dbReference type="InterPro" id="IPR019362">
    <property type="entry name" value="MMADHC"/>
</dbReference>
<evidence type="ECO:0000313" key="16">
    <source>
        <dbReference type="Proteomes" id="UP001177023"/>
    </source>
</evidence>
<dbReference type="Gene3D" id="1.10.357.140">
    <property type="entry name" value="UbiA prenyltransferase"/>
    <property type="match status" value="1"/>
</dbReference>
<dbReference type="InterPro" id="IPR044878">
    <property type="entry name" value="UbiA_sf"/>
</dbReference>
<evidence type="ECO:0000256" key="4">
    <source>
        <dbReference type="ARBA" id="ARBA00016335"/>
    </source>
</evidence>
<sequence length="654" mass="72027">MRRCPVNTNVGALRKRFFSTTSTPPQQPAIFTELDHREYQNPLLAPHNQRYPFPGNVNDAQLYHNQPTKKKTALEMNTTSLGELLKRENAAYMDRSQAQKAPESLDVLDDAEVELTAQQCPRLLKRDLKQLFPNMDLSKAHVNVVNLSQYSEADQSAWTPEMEAERDKLTANFITAATAICQSLEASGYWADFVDPASGRPYFGQFTNATLFETDPAYQQMGFQIEDLGCCKVLKHIKWGSHAFVGTIFTDAPLNCELMEALLEDKPMASTTKIASYSQALPKAEPLDDELPKASRRKENLKLSTAASTIALDRSSARRKRPADTNLFIPESEVNLSAWHKMEPRGLLSAYLQLSKSKLTLLITSTAAAGYLVGTSPIEASTLIACAAGTALLSSAANACNQLLEAPYDAQMKRTQSRVLVVHRFSPLHALTFAGVANAAGFALLYNVCNPLAAWLGALNFLLYVGAYTPLKRIHISCTWAGALVGALPPLMGYAASTGSLDAASLTLAAILFSWQFPHFNGLSWNLRPDYSKAGYRVMCVTDERLCRVTSLRHSLALIGLCSIAAPLSGLTTISFALDTLPVNAYLAYLSYKFYKTPDSKNSRRLFFYSLLYLPVTMLLMVIGAVSITEEERQRGVADRARDAAKWAGVELPF</sequence>
<dbReference type="GO" id="GO:0008495">
    <property type="term" value="F:protoheme IX farnesyltransferase activity"/>
    <property type="evidence" value="ECO:0007669"/>
    <property type="project" value="UniProtKB-EC"/>
</dbReference>
<dbReference type="Proteomes" id="UP001177023">
    <property type="component" value="Unassembled WGS sequence"/>
</dbReference>
<accession>A0AA36G864</accession>
<reference evidence="15" key="1">
    <citation type="submission" date="2023-06" db="EMBL/GenBank/DDBJ databases">
        <authorList>
            <person name="Delattre M."/>
        </authorList>
    </citation>
    <scope>NUCLEOTIDE SEQUENCE</scope>
    <source>
        <strain evidence="15">AF72</strain>
    </source>
</reference>
<name>A0AA36G864_9BILA</name>
<dbReference type="InterPro" id="IPR006369">
    <property type="entry name" value="Protohaem_IX_farnesylTrfase"/>
</dbReference>
<comment type="subcellular location">
    <subcellularLocation>
        <location evidence="1">Mitochondrion membrane</location>
        <topology evidence="1">Multi-pass membrane protein</topology>
    </subcellularLocation>
</comment>
<dbReference type="GO" id="GO:0009235">
    <property type="term" value="P:cobalamin metabolic process"/>
    <property type="evidence" value="ECO:0007669"/>
    <property type="project" value="InterPro"/>
</dbReference>
<dbReference type="NCBIfam" id="TIGR01473">
    <property type="entry name" value="cyoE_ctaB"/>
    <property type="match status" value="1"/>
</dbReference>
<comment type="catalytic activity">
    <reaction evidence="13">
        <text>heme b + (2E,6E)-farnesyl diphosphate + H2O = Fe(II)-heme o + diphosphate</text>
        <dbReference type="Rhea" id="RHEA:28070"/>
        <dbReference type="ChEBI" id="CHEBI:15377"/>
        <dbReference type="ChEBI" id="CHEBI:33019"/>
        <dbReference type="ChEBI" id="CHEBI:60344"/>
        <dbReference type="ChEBI" id="CHEBI:60530"/>
        <dbReference type="ChEBI" id="CHEBI:175763"/>
        <dbReference type="EC" id="2.5.1.141"/>
    </reaction>
</comment>
<keyword evidence="8 14" id="KW-1133">Transmembrane helix</keyword>
<organism evidence="15 16">
    <name type="scientific">Mesorhabditis spiculigera</name>
    <dbReference type="NCBI Taxonomy" id="96644"/>
    <lineage>
        <taxon>Eukaryota</taxon>
        <taxon>Metazoa</taxon>
        <taxon>Ecdysozoa</taxon>
        <taxon>Nematoda</taxon>
        <taxon>Chromadorea</taxon>
        <taxon>Rhabditida</taxon>
        <taxon>Rhabditina</taxon>
        <taxon>Rhabditomorpha</taxon>
        <taxon>Rhabditoidea</taxon>
        <taxon>Rhabditidae</taxon>
        <taxon>Mesorhabditinae</taxon>
        <taxon>Mesorhabditis</taxon>
    </lineage>
</organism>
<evidence type="ECO:0000256" key="1">
    <source>
        <dbReference type="ARBA" id="ARBA00004225"/>
    </source>
</evidence>
<keyword evidence="6 14" id="KW-0812">Transmembrane</keyword>
<dbReference type="PANTHER" id="PTHR43448">
    <property type="entry name" value="PROTOHEME IX FARNESYLTRANSFERASE, MITOCHONDRIAL"/>
    <property type="match status" value="1"/>
</dbReference>
<protein>
    <recommendedName>
        <fullName evidence="4">Protoheme IX farnesyltransferase, mitochondrial</fullName>
        <ecNumber evidence="3">2.5.1.141</ecNumber>
    </recommendedName>
    <alternativeName>
        <fullName evidence="12">Heme O synthase</fullName>
    </alternativeName>
</protein>
<evidence type="ECO:0000256" key="2">
    <source>
        <dbReference type="ARBA" id="ARBA00005985"/>
    </source>
</evidence>
<dbReference type="InterPro" id="IPR000537">
    <property type="entry name" value="UbiA_prenyltransferase"/>
</dbReference>
<dbReference type="FunFam" id="1.10.357.140:FF:000004">
    <property type="entry name" value="Protoheme IX farnesyltransferase, mitochondrial"/>
    <property type="match status" value="1"/>
</dbReference>
<evidence type="ECO:0000313" key="15">
    <source>
        <dbReference type="EMBL" id="CAJ0581613.1"/>
    </source>
</evidence>
<keyword evidence="7" id="KW-0809">Transit peptide</keyword>
<feature type="transmembrane region" description="Helical" evidence="14">
    <location>
        <begin position="425"/>
        <end position="446"/>
    </location>
</feature>
<dbReference type="EC" id="2.5.1.141" evidence="3"/>
<evidence type="ECO:0000256" key="13">
    <source>
        <dbReference type="ARBA" id="ARBA00047690"/>
    </source>
</evidence>
<evidence type="ECO:0000256" key="5">
    <source>
        <dbReference type="ARBA" id="ARBA00022679"/>
    </source>
</evidence>
<evidence type="ECO:0000256" key="11">
    <source>
        <dbReference type="ARBA" id="ARBA00023136"/>
    </source>
</evidence>
<feature type="transmembrane region" description="Helical" evidence="14">
    <location>
        <begin position="606"/>
        <end position="626"/>
    </location>
</feature>
<proteinExistence type="inferred from homology"/>
<evidence type="ECO:0000256" key="7">
    <source>
        <dbReference type="ARBA" id="ARBA00022946"/>
    </source>
</evidence>
<dbReference type="PANTHER" id="PTHR43448:SF2">
    <property type="entry name" value="PROTOHEME IX FARNESYLTRANSFERASE, MITOCHONDRIAL"/>
    <property type="match status" value="1"/>
</dbReference>
<evidence type="ECO:0000256" key="14">
    <source>
        <dbReference type="SAM" id="Phobius"/>
    </source>
</evidence>
<keyword evidence="10" id="KW-0350">Heme biosynthesis</keyword>
<gene>
    <name evidence="15" type="ORF">MSPICULIGERA_LOCUS19770</name>
</gene>
<evidence type="ECO:0000256" key="6">
    <source>
        <dbReference type="ARBA" id="ARBA00022692"/>
    </source>
</evidence>
<evidence type="ECO:0000256" key="9">
    <source>
        <dbReference type="ARBA" id="ARBA00023128"/>
    </source>
</evidence>
<keyword evidence="5" id="KW-0808">Transferase</keyword>
<comment type="similarity">
    <text evidence="2">Belongs to the UbiA prenyltransferase family.</text>
</comment>
<feature type="transmembrane region" description="Helical" evidence="14">
    <location>
        <begin position="555"/>
        <end position="578"/>
    </location>
</feature>
<feature type="transmembrane region" description="Helical" evidence="14">
    <location>
        <begin position="452"/>
        <end position="471"/>
    </location>
</feature>
<dbReference type="Pfam" id="PF10229">
    <property type="entry name" value="MMADHC"/>
    <property type="match status" value="1"/>
</dbReference>
<keyword evidence="9" id="KW-0496">Mitochondrion</keyword>
<feature type="non-terminal residue" evidence="15">
    <location>
        <position position="654"/>
    </location>
</feature>
<feature type="transmembrane region" description="Helical" evidence="14">
    <location>
        <begin position="503"/>
        <end position="523"/>
    </location>
</feature>
<evidence type="ECO:0000256" key="3">
    <source>
        <dbReference type="ARBA" id="ARBA00012292"/>
    </source>
</evidence>
<keyword evidence="11 14" id="KW-0472">Membrane</keyword>
<dbReference type="AlphaFoldDB" id="A0AA36G864"/>
<dbReference type="GO" id="GO:0006784">
    <property type="term" value="P:heme A biosynthetic process"/>
    <property type="evidence" value="ECO:0007669"/>
    <property type="project" value="TreeGrafter"/>
</dbReference>
<keyword evidence="16" id="KW-1185">Reference proteome</keyword>
<dbReference type="HAMAP" id="MF_00154">
    <property type="entry name" value="CyoE_CtaB"/>
    <property type="match status" value="1"/>
</dbReference>
<comment type="caution">
    <text evidence="15">The sequence shown here is derived from an EMBL/GenBank/DDBJ whole genome shotgun (WGS) entry which is preliminary data.</text>
</comment>